<dbReference type="Proteomes" id="UP000694888">
    <property type="component" value="Unplaced"/>
</dbReference>
<proteinExistence type="predicted"/>
<feature type="signal peptide" evidence="1">
    <location>
        <begin position="1"/>
        <end position="24"/>
    </location>
</feature>
<evidence type="ECO:0000256" key="1">
    <source>
        <dbReference type="SAM" id="SignalP"/>
    </source>
</evidence>
<organism evidence="2 3">
    <name type="scientific">Aplysia californica</name>
    <name type="common">California sea hare</name>
    <dbReference type="NCBI Taxonomy" id="6500"/>
    <lineage>
        <taxon>Eukaryota</taxon>
        <taxon>Metazoa</taxon>
        <taxon>Spiralia</taxon>
        <taxon>Lophotrochozoa</taxon>
        <taxon>Mollusca</taxon>
        <taxon>Gastropoda</taxon>
        <taxon>Heterobranchia</taxon>
        <taxon>Euthyneura</taxon>
        <taxon>Tectipleura</taxon>
        <taxon>Aplysiida</taxon>
        <taxon>Aplysioidea</taxon>
        <taxon>Aplysiidae</taxon>
        <taxon>Aplysia</taxon>
    </lineage>
</organism>
<name>A0ABM1W128_APLCA</name>
<evidence type="ECO:0000313" key="3">
    <source>
        <dbReference type="RefSeq" id="XP_035828371.1"/>
    </source>
</evidence>
<gene>
    <name evidence="3" type="primary">LOC118478588</name>
</gene>
<accession>A0ABM1W128</accession>
<dbReference type="GeneID" id="118478588"/>
<feature type="chain" id="PRO_5045232534" evidence="1">
    <location>
        <begin position="25"/>
        <end position="120"/>
    </location>
</feature>
<protein>
    <submittedName>
        <fullName evidence="3">Uncharacterized protein LOC118478588</fullName>
    </submittedName>
</protein>
<sequence>MGTVGWTFPPVVLLLCQVLSQVLMQGGANLPNDLYPLTPSMSLTSDTNSSNYDVVIDELSQDFRISLETPELQKPSFTQPIYLNHPGYPVHGKESAVQDGDHHGKIFPTNATFFSTLDAG</sequence>
<reference evidence="3" key="1">
    <citation type="submission" date="2025-08" db="UniProtKB">
        <authorList>
            <consortium name="RefSeq"/>
        </authorList>
    </citation>
    <scope>IDENTIFICATION</scope>
</reference>
<keyword evidence="1" id="KW-0732">Signal</keyword>
<dbReference type="RefSeq" id="XP_035828371.1">
    <property type="nucleotide sequence ID" value="XM_035972478.1"/>
</dbReference>
<keyword evidence="2" id="KW-1185">Reference proteome</keyword>
<evidence type="ECO:0000313" key="2">
    <source>
        <dbReference type="Proteomes" id="UP000694888"/>
    </source>
</evidence>